<dbReference type="Gene3D" id="3.40.50.300">
    <property type="entry name" value="P-loop containing nucleotide triphosphate hydrolases"/>
    <property type="match status" value="1"/>
</dbReference>
<gene>
    <name evidence="1" type="ORF">T069G_10820</name>
</gene>
<name>A0A9W9E3K4_9HYPO</name>
<keyword evidence="2" id="KW-1185">Reference proteome</keyword>
<accession>A0A9W9E3K4</accession>
<evidence type="ECO:0008006" key="3">
    <source>
        <dbReference type="Google" id="ProtNLM"/>
    </source>
</evidence>
<dbReference type="EMBL" id="JAOPEN010000007">
    <property type="protein sequence ID" value="KAJ4855262.1"/>
    <property type="molecule type" value="Genomic_DNA"/>
</dbReference>
<protein>
    <recommendedName>
        <fullName evidence="3">Helicase C-terminal domain-containing protein</fullName>
    </recommendedName>
</protein>
<evidence type="ECO:0000313" key="1">
    <source>
        <dbReference type="EMBL" id="KAJ4855262.1"/>
    </source>
</evidence>
<proteinExistence type="predicted"/>
<dbReference type="RefSeq" id="XP_056024320.1">
    <property type="nucleotide sequence ID" value="XM_056178030.1"/>
</dbReference>
<organism evidence="1 2">
    <name type="scientific">Trichoderma breve</name>
    <dbReference type="NCBI Taxonomy" id="2034170"/>
    <lineage>
        <taxon>Eukaryota</taxon>
        <taxon>Fungi</taxon>
        <taxon>Dikarya</taxon>
        <taxon>Ascomycota</taxon>
        <taxon>Pezizomycotina</taxon>
        <taxon>Sordariomycetes</taxon>
        <taxon>Hypocreomycetidae</taxon>
        <taxon>Hypocreales</taxon>
        <taxon>Hypocreaceae</taxon>
        <taxon>Trichoderma</taxon>
    </lineage>
</organism>
<dbReference type="SUPFAM" id="SSF52540">
    <property type="entry name" value="P-loop containing nucleoside triphosphate hydrolases"/>
    <property type="match status" value="1"/>
</dbReference>
<dbReference type="GeneID" id="80872718"/>
<reference evidence="1" key="1">
    <citation type="submission" date="2022-09" db="EMBL/GenBank/DDBJ databases">
        <title>Chromosome-level assembly of Trichoderma breve T069, a fungus used in development of biopesticide product.</title>
        <authorList>
            <person name="Lin R."/>
            <person name="Liu T."/>
        </authorList>
    </citation>
    <scope>NUCLEOTIDE SEQUENCE</scope>
    <source>
        <strain evidence="1">T069</strain>
    </source>
</reference>
<sequence length="199" mass="22464">MELAHKYVYLYNERIVIYLDTPWIQQLMYASMKIAGFVTLTVRSTDKQGAKIKALRLFTDPHSKTQILVANINIMATGVNLHDACRVGVIPGHLQAPRNLLRFQPRALVRQHYLADRPGLLHSYMALMSTQQTALPGSLPEKKNAQLSAIARDQETAMMKAEREKNTGPKADQDISMEKLRDMRGQLRHQTLATVSIAN</sequence>
<dbReference type="AlphaFoldDB" id="A0A9W9E3K4"/>
<evidence type="ECO:0000313" key="2">
    <source>
        <dbReference type="Proteomes" id="UP001140511"/>
    </source>
</evidence>
<dbReference type="InterPro" id="IPR027417">
    <property type="entry name" value="P-loop_NTPase"/>
</dbReference>
<dbReference type="Proteomes" id="UP001140511">
    <property type="component" value="Unassembled WGS sequence"/>
</dbReference>
<comment type="caution">
    <text evidence="1">The sequence shown here is derived from an EMBL/GenBank/DDBJ whole genome shotgun (WGS) entry which is preliminary data.</text>
</comment>